<keyword evidence="1" id="KW-0472">Membrane</keyword>
<protein>
    <submittedName>
        <fullName evidence="2">Uncharacterized protein</fullName>
    </submittedName>
</protein>
<dbReference type="AlphaFoldDB" id="A0A9W8PIU4"/>
<dbReference type="Proteomes" id="UP001152130">
    <property type="component" value="Unassembled WGS sequence"/>
</dbReference>
<keyword evidence="3" id="KW-1185">Reference proteome</keyword>
<evidence type="ECO:0000313" key="2">
    <source>
        <dbReference type="EMBL" id="KAJ4007277.1"/>
    </source>
</evidence>
<evidence type="ECO:0000313" key="3">
    <source>
        <dbReference type="Proteomes" id="UP001152130"/>
    </source>
</evidence>
<gene>
    <name evidence="2" type="ORF">NW766_009957</name>
</gene>
<organism evidence="2 3">
    <name type="scientific">Fusarium irregulare</name>
    <dbReference type="NCBI Taxonomy" id="2494466"/>
    <lineage>
        <taxon>Eukaryota</taxon>
        <taxon>Fungi</taxon>
        <taxon>Dikarya</taxon>
        <taxon>Ascomycota</taxon>
        <taxon>Pezizomycotina</taxon>
        <taxon>Sordariomycetes</taxon>
        <taxon>Hypocreomycetidae</taxon>
        <taxon>Hypocreales</taxon>
        <taxon>Nectriaceae</taxon>
        <taxon>Fusarium</taxon>
        <taxon>Fusarium incarnatum-equiseti species complex</taxon>
    </lineage>
</organism>
<sequence>MYVALQTKGGIKSARTHPGLQMDYYRTPLDFISRKRFGIDAHWNYYVTLAHKMHINFVSRPISRKPWDRVPSDMWLCPPAWYAPGAALVLAGFSVMFVLAWNFHFPTEAEKLLWRICSAYHAAFSIYGGAYYAFEMFRPNHKKQTPTGLGNRLRTNTMDSIDVEAQPSAQRQRTFGRRRLLRFVERARVWRNLSEDQDPANEVPLRTSSHFGYNPPTCI</sequence>
<reference evidence="2" key="1">
    <citation type="submission" date="2022-10" db="EMBL/GenBank/DDBJ databases">
        <title>Fusarium specimens isolated from Avocado Roots.</title>
        <authorList>
            <person name="Stajich J."/>
            <person name="Roper C."/>
            <person name="Heimlech-Rivalta G."/>
        </authorList>
    </citation>
    <scope>NUCLEOTIDE SEQUENCE</scope>
    <source>
        <strain evidence="2">CF00143</strain>
    </source>
</reference>
<evidence type="ECO:0000256" key="1">
    <source>
        <dbReference type="SAM" id="Phobius"/>
    </source>
</evidence>
<feature type="transmembrane region" description="Helical" evidence="1">
    <location>
        <begin position="81"/>
        <end position="101"/>
    </location>
</feature>
<name>A0A9W8PIU4_9HYPO</name>
<feature type="transmembrane region" description="Helical" evidence="1">
    <location>
        <begin position="113"/>
        <end position="134"/>
    </location>
</feature>
<dbReference type="EMBL" id="JAPDHF010000017">
    <property type="protein sequence ID" value="KAJ4007277.1"/>
    <property type="molecule type" value="Genomic_DNA"/>
</dbReference>
<keyword evidence="1" id="KW-1133">Transmembrane helix</keyword>
<keyword evidence="1" id="KW-0812">Transmembrane</keyword>
<accession>A0A9W8PIU4</accession>
<comment type="caution">
    <text evidence="2">The sequence shown here is derived from an EMBL/GenBank/DDBJ whole genome shotgun (WGS) entry which is preliminary data.</text>
</comment>
<proteinExistence type="predicted"/>